<proteinExistence type="predicted"/>
<gene>
    <name evidence="2" type="primary">tgmA</name>
    <name evidence="2" type="ORF">K9S39_08440</name>
</gene>
<accession>A0ABY4M294</accession>
<evidence type="ECO:0000256" key="1">
    <source>
        <dbReference type="SAM" id="MobiDB-lite"/>
    </source>
</evidence>
<evidence type="ECO:0000313" key="2">
    <source>
        <dbReference type="EMBL" id="UQA91880.1"/>
    </source>
</evidence>
<dbReference type="RefSeq" id="WP_406707892.1">
    <property type="nucleotide sequence ID" value="NZ_CP086322.1"/>
</dbReference>
<keyword evidence="3" id="KW-1185">Reference proteome</keyword>
<evidence type="ECO:0000313" key="3">
    <source>
        <dbReference type="Proteomes" id="UP000830115"/>
    </source>
</evidence>
<dbReference type="InterPro" id="IPR026496">
    <property type="entry name" value="GRASP_targ"/>
</dbReference>
<sequence length="100" mass="10580">MEQNPATPWGLSRLGSYAPAGEQPEVTAELDPTSQTTRYRDAADQPVAIDEQRAGRCAAPSTTRPQGQGDGGGYTDDADDIDDIDEVHGDEGSDGGDDYH</sequence>
<feature type="region of interest" description="Disordered" evidence="1">
    <location>
        <begin position="1"/>
        <end position="100"/>
    </location>
</feature>
<reference evidence="2" key="1">
    <citation type="submission" date="2021-10" db="EMBL/GenBank/DDBJ databases">
        <title>Streptomyces nigrumlapis sp.nov.,an antimicrobial producing actinobacterium isolated from Black Gobi rocks.</title>
        <authorList>
            <person name="Wen Y."/>
            <person name="Zhang W."/>
            <person name="Liu X.G."/>
        </authorList>
    </citation>
    <scope>NUCLEOTIDE SEQUENCE</scope>
    <source>
        <strain evidence="2">ST13-2-2</strain>
    </source>
</reference>
<dbReference type="NCBIfam" id="TIGR04186">
    <property type="entry name" value="GRASP_targ"/>
    <property type="match status" value="1"/>
</dbReference>
<name>A0ABY4M294_9ACTN</name>
<organism evidence="2 3">
    <name type="scientific">Streptomyces halobius</name>
    <dbReference type="NCBI Taxonomy" id="2879846"/>
    <lineage>
        <taxon>Bacteria</taxon>
        <taxon>Bacillati</taxon>
        <taxon>Actinomycetota</taxon>
        <taxon>Actinomycetes</taxon>
        <taxon>Kitasatosporales</taxon>
        <taxon>Streptomycetaceae</taxon>
        <taxon>Streptomyces</taxon>
    </lineage>
</organism>
<dbReference type="Proteomes" id="UP000830115">
    <property type="component" value="Chromosome"/>
</dbReference>
<protein>
    <submittedName>
        <fullName evidence="2">ATP-grasp-modified RiPP</fullName>
    </submittedName>
</protein>
<feature type="compositionally biased region" description="Acidic residues" evidence="1">
    <location>
        <begin position="76"/>
        <end position="85"/>
    </location>
</feature>
<feature type="compositionally biased region" description="Basic and acidic residues" evidence="1">
    <location>
        <begin position="86"/>
        <end position="100"/>
    </location>
</feature>
<dbReference type="EMBL" id="CP086322">
    <property type="protein sequence ID" value="UQA91880.1"/>
    <property type="molecule type" value="Genomic_DNA"/>
</dbReference>